<dbReference type="RefSeq" id="WP_406786903.1">
    <property type="nucleotide sequence ID" value="NZ_JBJIAA010000005.1"/>
</dbReference>
<comment type="caution">
    <text evidence="2">The sequence shown here is derived from an EMBL/GenBank/DDBJ whole genome shotgun (WGS) entry which is preliminary data.</text>
</comment>
<proteinExistence type="predicted"/>
<evidence type="ECO:0008006" key="4">
    <source>
        <dbReference type="Google" id="ProtNLM"/>
    </source>
</evidence>
<sequence>MNTHLNKKIPAYDEEKMLHTIKAAKKEYQKQMLLKPMSGFEFLFQQMLFLSKRYWITQLIVFFVSAFSLGFMNLNNGIGENKMIYCAVFAPLLIIFSIPELWKNISSNAYEVENTTYYDLRKIYLSRLILVGMFDLIIATLLTGIIAHTNGFSAYAAIIYFFVPFNFDCCICFFVLCSTKMRSELIAVSSCLIGAAFWYLLVRDYHVYELLQMKTWYLLLILSFVYLIFTGRRIVKSSKNYLEVCR</sequence>
<name>A0ABW8TCK6_9CLOT</name>
<keyword evidence="1" id="KW-0812">Transmembrane</keyword>
<feature type="transmembrane region" description="Helical" evidence="1">
    <location>
        <begin position="213"/>
        <end position="229"/>
    </location>
</feature>
<dbReference type="Proteomes" id="UP001623592">
    <property type="component" value="Unassembled WGS sequence"/>
</dbReference>
<feature type="transmembrane region" description="Helical" evidence="1">
    <location>
        <begin position="84"/>
        <end position="102"/>
    </location>
</feature>
<feature type="transmembrane region" description="Helical" evidence="1">
    <location>
        <begin position="152"/>
        <end position="176"/>
    </location>
</feature>
<evidence type="ECO:0000256" key="1">
    <source>
        <dbReference type="SAM" id="Phobius"/>
    </source>
</evidence>
<feature type="transmembrane region" description="Helical" evidence="1">
    <location>
        <begin position="54"/>
        <end position="72"/>
    </location>
</feature>
<protein>
    <recommendedName>
        <fullName evidence="4">ABC-2 family transporter protein</fullName>
    </recommendedName>
</protein>
<keyword evidence="3" id="KW-1185">Reference proteome</keyword>
<evidence type="ECO:0000313" key="3">
    <source>
        <dbReference type="Proteomes" id="UP001623592"/>
    </source>
</evidence>
<feature type="transmembrane region" description="Helical" evidence="1">
    <location>
        <begin position="123"/>
        <end position="146"/>
    </location>
</feature>
<keyword evidence="1" id="KW-1133">Transmembrane helix</keyword>
<organism evidence="2 3">
    <name type="scientific">Clostridium neuense</name>
    <dbReference type="NCBI Taxonomy" id="1728934"/>
    <lineage>
        <taxon>Bacteria</taxon>
        <taxon>Bacillati</taxon>
        <taxon>Bacillota</taxon>
        <taxon>Clostridia</taxon>
        <taxon>Eubacteriales</taxon>
        <taxon>Clostridiaceae</taxon>
        <taxon>Clostridium</taxon>
    </lineage>
</organism>
<dbReference type="EMBL" id="JBJIAA010000005">
    <property type="protein sequence ID" value="MFL0250239.1"/>
    <property type="molecule type" value="Genomic_DNA"/>
</dbReference>
<accession>A0ABW8TCK6</accession>
<feature type="transmembrane region" description="Helical" evidence="1">
    <location>
        <begin position="183"/>
        <end position="201"/>
    </location>
</feature>
<gene>
    <name evidence="2" type="ORF">ACJDT4_07365</name>
</gene>
<evidence type="ECO:0000313" key="2">
    <source>
        <dbReference type="EMBL" id="MFL0250239.1"/>
    </source>
</evidence>
<reference evidence="2 3" key="1">
    <citation type="submission" date="2024-11" db="EMBL/GenBank/DDBJ databases">
        <authorList>
            <person name="Heng Y.C."/>
            <person name="Lim A.C.H."/>
            <person name="Lee J.K.Y."/>
            <person name="Kittelmann S."/>
        </authorList>
    </citation>
    <scope>NUCLEOTIDE SEQUENCE [LARGE SCALE GENOMIC DNA]</scope>
    <source>
        <strain evidence="2 3">WILCCON 0114</strain>
    </source>
</reference>
<keyword evidence="1" id="KW-0472">Membrane</keyword>